<dbReference type="STRING" id="1915074.SPHI_10420"/>
<keyword evidence="2 4" id="KW-0560">Oxidoreductase</keyword>
<organism evidence="6 7">
    <name type="scientific">Sphingomonas jeddahensis</name>
    <dbReference type="NCBI Taxonomy" id="1915074"/>
    <lineage>
        <taxon>Bacteria</taxon>
        <taxon>Pseudomonadati</taxon>
        <taxon>Pseudomonadota</taxon>
        <taxon>Alphaproteobacteria</taxon>
        <taxon>Sphingomonadales</taxon>
        <taxon>Sphingomonadaceae</taxon>
        <taxon>Sphingomonas</taxon>
    </lineage>
</organism>
<dbReference type="Pfam" id="PF00171">
    <property type="entry name" value="Aldedh"/>
    <property type="match status" value="1"/>
</dbReference>
<evidence type="ECO:0000256" key="4">
    <source>
        <dbReference type="RuleBase" id="RU003345"/>
    </source>
</evidence>
<dbReference type="Gene3D" id="3.40.605.10">
    <property type="entry name" value="Aldehyde Dehydrogenase, Chain A, domain 1"/>
    <property type="match status" value="1"/>
</dbReference>
<comment type="similarity">
    <text evidence="1 4">Belongs to the aldehyde dehydrogenase family.</text>
</comment>
<dbReference type="RefSeq" id="WP_233130696.1">
    <property type="nucleotide sequence ID" value="NZ_MPSB01000003.1"/>
</dbReference>
<dbReference type="GO" id="GO:0036243">
    <property type="term" value="F:succinate-semialdehyde dehydrogenase (NADP+) activity"/>
    <property type="evidence" value="ECO:0007669"/>
    <property type="project" value="UniProtKB-EC"/>
</dbReference>
<sequence length="485" mass="52186">MSADITERSTVAVDFAGPYGLSIDGKLIETNKSFDVFNPATNEVLAQAPEGTAEHMEAAIAAAKRAFPAWSAMDADARGALVEAYADALDAHKEELITLLTQEQGKPRHSMAKGEVEAAIHWVREVGKRRLPVEVIEDTDSHVVEVHHTPLGVVGAITPWNFPVLLGLWKVAPCLVTGNTMVMKPSPYTPLCTLRFGEIAQQVFPAGVLNIVSGGNDLGQQMTEHPDIAKISFTGSTATGKKVMASGSTNLKRITLELGGNDAAIVLADADWQAIVPTLFWAAFGNSGQWCIASKRLYVHRSIHAQFVEAFVAYARDIKVGDGMDPATGLGPIQNRMQFGKLKDLFADVKANGYDVPLGGEIDESLAGNFVPVTIVNNPPEDSRIVKEEPFGPILPIIAFDDVEEVIAKANDSPFGLAGSVWGRDRDAAIAVAKRLETGTVWVNEIHLHGIDVPFGGHKQSGLGVENGREGLAEFTNTKTYMFKK</sequence>
<dbReference type="FunFam" id="3.40.309.10:FF:000009">
    <property type="entry name" value="Aldehyde dehydrogenase A"/>
    <property type="match status" value="1"/>
</dbReference>
<dbReference type="PANTHER" id="PTHR11699">
    <property type="entry name" value="ALDEHYDE DEHYDROGENASE-RELATED"/>
    <property type="match status" value="1"/>
</dbReference>
<gene>
    <name evidence="6" type="primary">gabD</name>
    <name evidence="6" type="ORF">SPHI_10420</name>
</gene>
<dbReference type="InterPro" id="IPR016161">
    <property type="entry name" value="Ald_DH/histidinol_DH"/>
</dbReference>
<dbReference type="AlphaFoldDB" id="A0A1V2EX31"/>
<reference evidence="6 7" key="1">
    <citation type="submission" date="2016-11" db="EMBL/GenBank/DDBJ databases">
        <title>Genome sequence of Sphingomonas jeddahensis G39.</title>
        <authorList>
            <person name="Poehlein A."/>
            <person name="Wuebbeler J.H."/>
            <person name="Steinbuechel A."/>
            <person name="Daniel R."/>
        </authorList>
    </citation>
    <scope>NUCLEOTIDE SEQUENCE [LARGE SCALE GENOMIC DNA]</scope>
    <source>
        <strain evidence="6 7">G39</strain>
    </source>
</reference>
<protein>
    <submittedName>
        <fullName evidence="6">Succinate-semialdehyde dehydrogenase [NADP(+)] GabD</fullName>
        <ecNumber evidence="6">1.2.1.79</ecNumber>
    </submittedName>
</protein>
<dbReference type="PROSITE" id="PS00687">
    <property type="entry name" value="ALDEHYDE_DEHYDR_GLU"/>
    <property type="match status" value="1"/>
</dbReference>
<dbReference type="InterPro" id="IPR016160">
    <property type="entry name" value="Ald_DH_CS_CYS"/>
</dbReference>
<comment type="caution">
    <text evidence="6">The sequence shown here is derived from an EMBL/GenBank/DDBJ whole genome shotgun (WGS) entry which is preliminary data.</text>
</comment>
<proteinExistence type="inferred from homology"/>
<evidence type="ECO:0000313" key="6">
    <source>
        <dbReference type="EMBL" id="ONF96848.1"/>
    </source>
</evidence>
<dbReference type="InterPro" id="IPR016163">
    <property type="entry name" value="Ald_DH_C"/>
</dbReference>
<dbReference type="EC" id="1.2.1.79" evidence="6"/>
<evidence type="ECO:0000259" key="5">
    <source>
        <dbReference type="Pfam" id="PF00171"/>
    </source>
</evidence>
<evidence type="ECO:0000256" key="1">
    <source>
        <dbReference type="ARBA" id="ARBA00009986"/>
    </source>
</evidence>
<accession>A0A1V2EX31</accession>
<dbReference type="Gene3D" id="3.40.309.10">
    <property type="entry name" value="Aldehyde Dehydrogenase, Chain A, domain 2"/>
    <property type="match status" value="1"/>
</dbReference>
<evidence type="ECO:0000313" key="7">
    <source>
        <dbReference type="Proteomes" id="UP000188729"/>
    </source>
</evidence>
<name>A0A1V2EX31_9SPHN</name>
<dbReference type="InterPro" id="IPR044086">
    <property type="entry name" value="LUC3-like"/>
</dbReference>
<dbReference type="Proteomes" id="UP000188729">
    <property type="component" value="Unassembled WGS sequence"/>
</dbReference>
<feature type="domain" description="Aldehyde dehydrogenase" evidence="5">
    <location>
        <begin position="31"/>
        <end position="480"/>
    </location>
</feature>
<dbReference type="CDD" id="cd07106">
    <property type="entry name" value="ALDH_AldA-AAD23400"/>
    <property type="match status" value="1"/>
</dbReference>
<dbReference type="EMBL" id="MPSB01000003">
    <property type="protein sequence ID" value="ONF96848.1"/>
    <property type="molecule type" value="Genomic_DNA"/>
</dbReference>
<evidence type="ECO:0000256" key="3">
    <source>
        <dbReference type="PROSITE-ProRule" id="PRU10007"/>
    </source>
</evidence>
<evidence type="ECO:0000256" key="2">
    <source>
        <dbReference type="ARBA" id="ARBA00023002"/>
    </source>
</evidence>
<dbReference type="InterPro" id="IPR016162">
    <property type="entry name" value="Ald_DH_N"/>
</dbReference>
<dbReference type="FunFam" id="3.40.605.10:FF:000007">
    <property type="entry name" value="NAD/NADP-dependent betaine aldehyde dehydrogenase"/>
    <property type="match status" value="1"/>
</dbReference>
<dbReference type="InterPro" id="IPR015590">
    <property type="entry name" value="Aldehyde_DH_dom"/>
</dbReference>
<keyword evidence="7" id="KW-1185">Reference proteome</keyword>
<dbReference type="SUPFAM" id="SSF53720">
    <property type="entry name" value="ALDH-like"/>
    <property type="match status" value="1"/>
</dbReference>
<dbReference type="PROSITE" id="PS00070">
    <property type="entry name" value="ALDEHYDE_DEHYDR_CYS"/>
    <property type="match status" value="1"/>
</dbReference>
<feature type="active site" evidence="3">
    <location>
        <position position="257"/>
    </location>
</feature>
<dbReference type="InterPro" id="IPR029510">
    <property type="entry name" value="Ald_DH_CS_GLU"/>
</dbReference>